<dbReference type="AlphaFoldDB" id="A0A2W0HNI9"/>
<dbReference type="InterPro" id="IPR036388">
    <property type="entry name" value="WH-like_DNA-bd_sf"/>
</dbReference>
<keyword evidence="9" id="KW-0479">Metal-binding</keyword>
<evidence type="ECO:0000256" key="9">
    <source>
        <dbReference type="PIRSR" id="PIRSR602481-1"/>
    </source>
</evidence>
<evidence type="ECO:0000313" key="12">
    <source>
        <dbReference type="Proteomes" id="UP000248066"/>
    </source>
</evidence>
<dbReference type="InterPro" id="IPR043135">
    <property type="entry name" value="Fur_C"/>
</dbReference>
<accession>A0A2W0HNI9</accession>
<evidence type="ECO:0000256" key="10">
    <source>
        <dbReference type="PIRSR" id="PIRSR602481-2"/>
    </source>
</evidence>
<comment type="cofactor">
    <cofactor evidence="9">
        <name>Zn(2+)</name>
        <dbReference type="ChEBI" id="CHEBI:29105"/>
    </cofactor>
    <text evidence="9">Binds 1 zinc ion per subunit.</text>
</comment>
<gene>
    <name evidence="11" type="ORF">CR205_08765</name>
</gene>
<dbReference type="CDD" id="cd07153">
    <property type="entry name" value="Fur_like"/>
    <property type="match status" value="1"/>
</dbReference>
<protein>
    <submittedName>
        <fullName evidence="11">Transcriptional repressor</fullName>
    </submittedName>
</protein>
<dbReference type="PANTHER" id="PTHR33202:SF1">
    <property type="entry name" value="FERRIC UPTAKE REGULATION PROTEIN"/>
    <property type="match status" value="1"/>
</dbReference>
<feature type="binding site" evidence="10">
    <location>
        <position position="89"/>
    </location>
    <ligand>
        <name>Fe cation</name>
        <dbReference type="ChEBI" id="CHEBI:24875"/>
    </ligand>
</feature>
<feature type="binding site" evidence="9">
    <location>
        <position position="132"/>
    </location>
    <ligand>
        <name>Zn(2+)</name>
        <dbReference type="ChEBI" id="CHEBI:29105"/>
    </ligand>
</feature>
<name>A0A2W0HNI9_9BACI</name>
<dbReference type="GO" id="GO:1900376">
    <property type="term" value="P:regulation of secondary metabolite biosynthetic process"/>
    <property type="evidence" value="ECO:0007669"/>
    <property type="project" value="TreeGrafter"/>
</dbReference>
<evidence type="ECO:0000256" key="3">
    <source>
        <dbReference type="ARBA" id="ARBA00022490"/>
    </source>
</evidence>
<keyword evidence="8" id="KW-0804">Transcription</keyword>
<comment type="caution">
    <text evidence="11">The sequence shown here is derived from an EMBL/GenBank/DDBJ whole genome shotgun (WGS) entry which is preliminary data.</text>
</comment>
<evidence type="ECO:0000256" key="7">
    <source>
        <dbReference type="ARBA" id="ARBA00023125"/>
    </source>
</evidence>
<dbReference type="GO" id="GO:0003700">
    <property type="term" value="F:DNA-binding transcription factor activity"/>
    <property type="evidence" value="ECO:0007669"/>
    <property type="project" value="InterPro"/>
</dbReference>
<dbReference type="GO" id="GO:0008270">
    <property type="term" value="F:zinc ion binding"/>
    <property type="evidence" value="ECO:0007669"/>
    <property type="project" value="TreeGrafter"/>
</dbReference>
<dbReference type="GO" id="GO:0005737">
    <property type="term" value="C:cytoplasm"/>
    <property type="evidence" value="ECO:0007669"/>
    <property type="project" value="UniProtKB-SubCell"/>
</dbReference>
<evidence type="ECO:0000256" key="5">
    <source>
        <dbReference type="ARBA" id="ARBA00022833"/>
    </source>
</evidence>
<evidence type="ECO:0000256" key="1">
    <source>
        <dbReference type="ARBA" id="ARBA00004496"/>
    </source>
</evidence>
<comment type="cofactor">
    <cofactor evidence="10">
        <name>Mn(2+)</name>
        <dbReference type="ChEBI" id="CHEBI:29035"/>
    </cofactor>
    <cofactor evidence="10">
        <name>Fe(2+)</name>
        <dbReference type="ChEBI" id="CHEBI:29033"/>
    </cofactor>
    <text evidence="10">Binds 1 Mn(2+) or Fe(2+) ion per subunit.</text>
</comment>
<dbReference type="Gene3D" id="1.10.10.10">
    <property type="entry name" value="Winged helix-like DNA-binding domain superfamily/Winged helix DNA-binding domain"/>
    <property type="match status" value="1"/>
</dbReference>
<dbReference type="GO" id="GO:0045892">
    <property type="term" value="P:negative regulation of DNA-templated transcription"/>
    <property type="evidence" value="ECO:0007669"/>
    <property type="project" value="TreeGrafter"/>
</dbReference>
<organism evidence="11 12">
    <name type="scientific">Alteribacter lacisalsi</name>
    <dbReference type="NCBI Taxonomy" id="2045244"/>
    <lineage>
        <taxon>Bacteria</taxon>
        <taxon>Bacillati</taxon>
        <taxon>Bacillota</taxon>
        <taxon>Bacilli</taxon>
        <taxon>Bacillales</taxon>
        <taxon>Bacillaceae</taxon>
        <taxon>Alteribacter</taxon>
    </lineage>
</organism>
<keyword evidence="4" id="KW-0678">Repressor</keyword>
<dbReference type="Pfam" id="PF01475">
    <property type="entry name" value="FUR"/>
    <property type="match status" value="1"/>
</dbReference>
<dbReference type="InterPro" id="IPR002481">
    <property type="entry name" value="FUR"/>
</dbReference>
<dbReference type="Gene3D" id="3.30.1490.190">
    <property type="match status" value="1"/>
</dbReference>
<feature type="binding site" evidence="9">
    <location>
        <position position="135"/>
    </location>
    <ligand>
        <name>Zn(2+)</name>
        <dbReference type="ChEBI" id="CHEBI:29105"/>
    </ligand>
</feature>
<dbReference type="EMBL" id="PDOF01000001">
    <property type="protein sequence ID" value="PYZ98652.1"/>
    <property type="molecule type" value="Genomic_DNA"/>
</dbReference>
<dbReference type="RefSeq" id="WP_110518716.1">
    <property type="nucleotide sequence ID" value="NZ_PDOF01000001.1"/>
</dbReference>
<dbReference type="PANTHER" id="PTHR33202">
    <property type="entry name" value="ZINC UPTAKE REGULATION PROTEIN"/>
    <property type="match status" value="1"/>
</dbReference>
<keyword evidence="5 9" id="KW-0862">Zinc</keyword>
<proteinExistence type="inferred from homology"/>
<reference evidence="11 12" key="1">
    <citation type="submission" date="2017-10" db="EMBL/GenBank/DDBJ databases">
        <title>Bacillus sp. nov., a halophilic bacterium isolated from a Yangshapao Lake.</title>
        <authorList>
            <person name="Wang H."/>
        </authorList>
    </citation>
    <scope>NUCLEOTIDE SEQUENCE [LARGE SCALE GENOMIC DNA]</scope>
    <source>
        <strain evidence="11 12">YSP-3</strain>
    </source>
</reference>
<comment type="subcellular location">
    <subcellularLocation>
        <location evidence="1">Cytoplasm</location>
    </subcellularLocation>
</comment>
<evidence type="ECO:0000256" key="4">
    <source>
        <dbReference type="ARBA" id="ARBA00022491"/>
    </source>
</evidence>
<keyword evidence="10" id="KW-0408">Iron</keyword>
<keyword evidence="7" id="KW-0238">DNA-binding</keyword>
<evidence type="ECO:0000256" key="8">
    <source>
        <dbReference type="ARBA" id="ARBA00023163"/>
    </source>
</evidence>
<evidence type="ECO:0000313" key="11">
    <source>
        <dbReference type="EMBL" id="PYZ98652.1"/>
    </source>
</evidence>
<dbReference type="OrthoDB" id="8659436at2"/>
<dbReference type="GO" id="GO:0000976">
    <property type="term" value="F:transcription cis-regulatory region binding"/>
    <property type="evidence" value="ECO:0007669"/>
    <property type="project" value="TreeGrafter"/>
</dbReference>
<comment type="similarity">
    <text evidence="2">Belongs to the Fur family.</text>
</comment>
<dbReference type="Proteomes" id="UP000248066">
    <property type="component" value="Unassembled WGS sequence"/>
</dbReference>
<feature type="binding site" evidence="9">
    <location>
        <position position="95"/>
    </location>
    <ligand>
        <name>Zn(2+)</name>
        <dbReference type="ChEBI" id="CHEBI:29105"/>
    </ligand>
</feature>
<evidence type="ECO:0000256" key="6">
    <source>
        <dbReference type="ARBA" id="ARBA00023015"/>
    </source>
</evidence>
<keyword evidence="6" id="KW-0805">Transcription regulation</keyword>
<dbReference type="SUPFAM" id="SSF46785">
    <property type="entry name" value="Winged helix' DNA-binding domain"/>
    <property type="match status" value="1"/>
</dbReference>
<dbReference type="InterPro" id="IPR036390">
    <property type="entry name" value="WH_DNA-bd_sf"/>
</dbReference>
<sequence length="144" mass="16317">MNLEQALNVMKEKGYKHTGKREDILALFSREKRYLAAKDVLQALQGTYSGLSFDTIYRNLSLFSNLGILEETELEGEKKYRFACSTDDHHHHLICVECGKTKHIHTCPMDTISEEESSFTITGHKFEVYGYCGACGERRSSTGA</sequence>
<feature type="binding site" evidence="9">
    <location>
        <position position="98"/>
    </location>
    <ligand>
        <name>Zn(2+)</name>
        <dbReference type="ChEBI" id="CHEBI:29105"/>
    </ligand>
</feature>
<keyword evidence="3" id="KW-0963">Cytoplasm</keyword>
<feature type="binding site" evidence="10">
    <location>
        <position position="124"/>
    </location>
    <ligand>
        <name>Fe cation</name>
        <dbReference type="ChEBI" id="CHEBI:24875"/>
    </ligand>
</feature>
<keyword evidence="12" id="KW-1185">Reference proteome</keyword>
<evidence type="ECO:0000256" key="2">
    <source>
        <dbReference type="ARBA" id="ARBA00007957"/>
    </source>
</evidence>